<evidence type="ECO:0000313" key="3">
    <source>
        <dbReference type="Proteomes" id="UP001557484"/>
    </source>
</evidence>
<dbReference type="InterPro" id="IPR001041">
    <property type="entry name" value="2Fe-2S_ferredoxin-type"/>
</dbReference>
<evidence type="ECO:0000259" key="1">
    <source>
        <dbReference type="Pfam" id="PF00111"/>
    </source>
</evidence>
<dbReference type="Pfam" id="PF00111">
    <property type="entry name" value="Fer2"/>
    <property type="match status" value="1"/>
</dbReference>
<accession>A0ABV3TQX7</accession>
<dbReference type="RefSeq" id="WP_368374122.1">
    <property type="nucleotide sequence ID" value="NZ_JBFRYB010000001.1"/>
</dbReference>
<evidence type="ECO:0000313" key="2">
    <source>
        <dbReference type="EMBL" id="MEX1663994.1"/>
    </source>
</evidence>
<keyword evidence="3" id="KW-1185">Reference proteome</keyword>
<gene>
    <name evidence="2" type="ORF">AB4875_00775</name>
</gene>
<dbReference type="EMBL" id="JBFRYB010000001">
    <property type="protein sequence ID" value="MEX1663994.1"/>
    <property type="molecule type" value="Genomic_DNA"/>
</dbReference>
<dbReference type="InterPro" id="IPR036010">
    <property type="entry name" value="2Fe-2S_ferredoxin-like_sf"/>
</dbReference>
<comment type="caution">
    <text evidence="2">The sequence shown here is derived from an EMBL/GenBank/DDBJ whole genome shotgun (WGS) entry which is preliminary data.</text>
</comment>
<reference evidence="2 3" key="1">
    <citation type="journal article" date="2011" name="Int. J. Syst. Evol. Microbiol.">
        <title>Zhongshania antarctica gen. nov., sp. nov. and Zhongshania guokunii sp. nov., gammaproteobacteria respectively isolated from coastal attached (fast) ice and surface seawater of the Antarctic.</title>
        <authorList>
            <person name="Li H.J."/>
            <person name="Zhang X.Y."/>
            <person name="Chen C.X."/>
            <person name="Zhang Y.J."/>
            <person name="Gao Z.M."/>
            <person name="Yu Y."/>
            <person name="Chen X.L."/>
            <person name="Chen B."/>
            <person name="Zhang Y.Z."/>
        </authorList>
    </citation>
    <scope>NUCLEOTIDE SEQUENCE [LARGE SCALE GENOMIC DNA]</scope>
    <source>
        <strain evidence="2 3">R06B22</strain>
    </source>
</reference>
<dbReference type="SUPFAM" id="SSF54292">
    <property type="entry name" value="2Fe-2S ferredoxin-like"/>
    <property type="match status" value="1"/>
</dbReference>
<dbReference type="Gene3D" id="3.10.20.30">
    <property type="match status" value="1"/>
</dbReference>
<name>A0ABV3TQX7_9GAMM</name>
<dbReference type="InterPro" id="IPR012675">
    <property type="entry name" value="Beta-grasp_dom_sf"/>
</dbReference>
<protein>
    <submittedName>
        <fullName evidence="2">2Fe-2S iron-sulfur cluster-binding protein</fullName>
    </submittedName>
</protein>
<dbReference type="Proteomes" id="UP001557484">
    <property type="component" value="Unassembled WGS sequence"/>
</dbReference>
<sequence>MAPPRLTIVDAALSLPIRHDHTLLQHCLAAELAVSRSCRNGNCGRCDSSLLKGRVKLRNGNTVEAPATIPLCIAFALDEVEISNLPLIKLPIFWRCQWQNSRVLVLPAGRQTPPHEGDICAVLFEGSVELNEIAEVNGRNIVLLKPAANTPEVNSVSLITIDAEHEGQYTLWREYKSQRQVVWQGINHVTARSAQTAYQANTCKGSYHIIHDASTKKP</sequence>
<feature type="domain" description="2Fe-2S ferredoxin-type" evidence="1">
    <location>
        <begin position="16"/>
        <end position="64"/>
    </location>
</feature>
<organism evidence="2 3">
    <name type="scientific">Zhongshania arctica</name>
    <dbReference type="NCBI Taxonomy" id="3238302"/>
    <lineage>
        <taxon>Bacteria</taxon>
        <taxon>Pseudomonadati</taxon>
        <taxon>Pseudomonadota</taxon>
        <taxon>Gammaproteobacteria</taxon>
        <taxon>Cellvibrionales</taxon>
        <taxon>Spongiibacteraceae</taxon>
        <taxon>Zhongshania</taxon>
    </lineage>
</organism>
<proteinExistence type="predicted"/>
<dbReference type="CDD" id="cd00207">
    <property type="entry name" value="fer2"/>
    <property type="match status" value="1"/>
</dbReference>